<keyword evidence="7" id="KW-0732">Signal</keyword>
<protein>
    <submittedName>
        <fullName evidence="8">Peptidase S1</fullName>
    </submittedName>
</protein>
<sequence>MRMPRFRFVPAILLGLALACPAPASAAEPDAEGTAGAPLGGGSQLVIGSGARCTAGFAAVSGTQGHLIAGPGCGAIGDSVTSAGIPVGTVAAASFPERAHTLIAVTNTSDWELVAWAGTEPASIAGSAEAAVGAPVCLLGSADGARCGTVQAKNVTINFPEGVLSGLTQTSACAEPGDRGGTFLSGDQAQGVPVGGSGDCASGGTSFFQPIAEILALYGLTLLTG</sequence>
<keyword evidence="4" id="KW-0720">Serine protease</keyword>
<evidence type="ECO:0000256" key="7">
    <source>
        <dbReference type="SAM" id="SignalP"/>
    </source>
</evidence>
<dbReference type="Gene3D" id="2.40.10.10">
    <property type="entry name" value="Trypsin-like serine proteases"/>
    <property type="match status" value="2"/>
</dbReference>
<name>A0A263D9K3_9PSEU</name>
<evidence type="ECO:0000256" key="4">
    <source>
        <dbReference type="ARBA" id="ARBA00022825"/>
    </source>
</evidence>
<keyword evidence="3" id="KW-0378">Hydrolase</keyword>
<dbReference type="AlphaFoldDB" id="A0A263D9K3"/>
<dbReference type="InterPro" id="IPR009003">
    <property type="entry name" value="Peptidase_S1_PA"/>
</dbReference>
<keyword evidence="2" id="KW-0645">Protease</keyword>
<dbReference type="EMBL" id="NKYE01000003">
    <property type="protein sequence ID" value="OZM74055.1"/>
    <property type="molecule type" value="Genomic_DNA"/>
</dbReference>
<keyword evidence="5 6" id="KW-1015">Disulfide bond</keyword>
<dbReference type="InterPro" id="IPR043504">
    <property type="entry name" value="Peptidase_S1_PA_chymotrypsin"/>
</dbReference>
<dbReference type="OrthoDB" id="8781117at2"/>
<dbReference type="PIRSF" id="PIRSF001134">
    <property type="entry name" value="Streptogrisin"/>
    <property type="match status" value="1"/>
</dbReference>
<evidence type="ECO:0000256" key="1">
    <source>
        <dbReference type="ARBA" id="ARBA00007664"/>
    </source>
</evidence>
<gene>
    <name evidence="8" type="ORF">CFN78_07175</name>
</gene>
<evidence type="ECO:0000256" key="5">
    <source>
        <dbReference type="ARBA" id="ARBA00023157"/>
    </source>
</evidence>
<feature type="disulfide bond" evidence="6">
    <location>
        <begin position="173"/>
        <end position="200"/>
    </location>
</feature>
<dbReference type="PROSITE" id="PS51257">
    <property type="entry name" value="PROKAR_LIPOPROTEIN"/>
    <property type="match status" value="1"/>
</dbReference>
<comment type="similarity">
    <text evidence="1">Belongs to the peptidase S1 family.</text>
</comment>
<dbReference type="GO" id="GO:0004252">
    <property type="term" value="F:serine-type endopeptidase activity"/>
    <property type="evidence" value="ECO:0007669"/>
    <property type="project" value="InterPro"/>
</dbReference>
<proteinExistence type="inferred from homology"/>
<evidence type="ECO:0000313" key="9">
    <source>
        <dbReference type="Proteomes" id="UP000242444"/>
    </source>
</evidence>
<evidence type="ECO:0000256" key="2">
    <source>
        <dbReference type="ARBA" id="ARBA00022670"/>
    </source>
</evidence>
<feature type="chain" id="PRO_5012356628" evidence="7">
    <location>
        <begin position="27"/>
        <end position="225"/>
    </location>
</feature>
<feature type="disulfide bond" evidence="6">
    <location>
        <begin position="53"/>
        <end position="73"/>
    </location>
</feature>
<dbReference type="InParanoid" id="A0A263D9K3"/>
<dbReference type="GO" id="GO:0006508">
    <property type="term" value="P:proteolysis"/>
    <property type="evidence" value="ECO:0007669"/>
    <property type="project" value="UniProtKB-KW"/>
</dbReference>
<dbReference type="Proteomes" id="UP000242444">
    <property type="component" value="Unassembled WGS sequence"/>
</dbReference>
<dbReference type="PRINTS" id="PR00861">
    <property type="entry name" value="ALYTICPTASE"/>
</dbReference>
<accession>A0A263D9K3</accession>
<keyword evidence="9" id="KW-1185">Reference proteome</keyword>
<dbReference type="InterPro" id="IPR001316">
    <property type="entry name" value="Pept_S1A_streptogrisin"/>
</dbReference>
<comment type="caution">
    <text evidence="8">The sequence shown here is derived from an EMBL/GenBank/DDBJ whole genome shotgun (WGS) entry which is preliminary data.</text>
</comment>
<evidence type="ECO:0000313" key="8">
    <source>
        <dbReference type="EMBL" id="OZM74055.1"/>
    </source>
</evidence>
<reference evidence="8 9" key="1">
    <citation type="submission" date="2017-07" db="EMBL/GenBank/DDBJ databases">
        <title>Amycolatopsis antarcticus sp. nov., isolated from the surface of an Antarcticus brown macroalga.</title>
        <authorList>
            <person name="Wang J."/>
            <person name="Leiva S."/>
            <person name="Huang J."/>
            <person name="Huang Y."/>
        </authorList>
    </citation>
    <scope>NUCLEOTIDE SEQUENCE [LARGE SCALE GENOMIC DNA]</scope>
    <source>
        <strain evidence="8 9">AU-G6</strain>
    </source>
</reference>
<dbReference type="CDD" id="cd21112">
    <property type="entry name" value="alphaLP-like"/>
    <property type="match status" value="1"/>
</dbReference>
<organism evidence="8 9">
    <name type="scientific">Amycolatopsis antarctica</name>
    <dbReference type="NCBI Taxonomy" id="1854586"/>
    <lineage>
        <taxon>Bacteria</taxon>
        <taxon>Bacillati</taxon>
        <taxon>Actinomycetota</taxon>
        <taxon>Actinomycetes</taxon>
        <taxon>Pseudonocardiales</taxon>
        <taxon>Pseudonocardiaceae</taxon>
        <taxon>Amycolatopsis</taxon>
    </lineage>
</organism>
<feature type="signal peptide" evidence="7">
    <location>
        <begin position="1"/>
        <end position="26"/>
    </location>
</feature>
<evidence type="ECO:0000256" key="6">
    <source>
        <dbReference type="PIRSR" id="PIRSR001134-2"/>
    </source>
</evidence>
<evidence type="ECO:0000256" key="3">
    <source>
        <dbReference type="ARBA" id="ARBA00022801"/>
    </source>
</evidence>
<feature type="disulfide bond" evidence="6">
    <location>
        <begin position="137"/>
        <end position="147"/>
    </location>
</feature>
<dbReference type="SUPFAM" id="SSF50494">
    <property type="entry name" value="Trypsin-like serine proteases"/>
    <property type="match status" value="1"/>
</dbReference>